<evidence type="ECO:0000259" key="2">
    <source>
        <dbReference type="SMART" id="SM00479"/>
    </source>
</evidence>
<keyword evidence="4" id="KW-1185">Reference proteome</keyword>
<dbReference type="Pfam" id="PF00929">
    <property type="entry name" value="RNase_T"/>
    <property type="match status" value="1"/>
</dbReference>
<reference evidence="3 4" key="1">
    <citation type="submission" date="2016-07" db="EMBL/GenBank/DDBJ databases">
        <authorList>
            <person name="Ahrens W.T."/>
            <person name="Alaniz S.M."/>
            <person name="Alfonso A.J."/>
            <person name="Andrade A.E."/>
            <person name="Blake C.D."/>
            <person name="Denney K.A."/>
            <person name="Edwards N.C."/>
            <person name="Flores L.M."/>
            <person name="Frontera C.D."/>
            <person name="Frontera J.K."/>
            <person name="Goins A.N."/>
            <person name="Harris C.E."/>
            <person name="Hinojosa K.L."/>
            <person name="Long R.M."/>
            <person name="Lopez J.C."/>
            <person name="Miller C.B."/>
            <person name="Mojica J.C."/>
            <person name="Morales C.A."/>
            <person name="Pena M.C."/>
            <person name="Quezada B.E."/>
            <person name="Rincon P.M."/>
            <person name="Robertson S."/>
            <person name="Soto A.J."/>
            <person name="Vasquez A.D."/>
            <person name="Villegas D.K."/>
            <person name="Vulgamore J.L."/>
            <person name="Robertson M."/>
            <person name="Hatherill J.R."/>
            <person name="Dovalina S.A."/>
            <person name="Zhang D."/>
            <person name="Delesalle V.A."/>
            <person name="Garlena R.A."/>
            <person name="Russell D.A."/>
            <person name="Pope W.H."/>
            <person name="Jacobs-Sera D."/>
            <person name="Hendrix R.W."/>
            <person name="Hatfull G.F."/>
        </authorList>
    </citation>
    <scope>NUCLEOTIDE SEQUENCE [LARGE SCALE GENOMIC DNA]</scope>
</reference>
<dbReference type="GeneID" id="29060947"/>
<evidence type="ECO:0000313" key="3">
    <source>
        <dbReference type="EMBL" id="AON96707.1"/>
    </source>
</evidence>
<evidence type="ECO:0000313" key="4">
    <source>
        <dbReference type="Proteomes" id="UP000203815"/>
    </source>
</evidence>
<dbReference type="RefSeq" id="YP_009282297.1">
    <property type="nucleotide sequence ID" value="NC_031035.1"/>
</dbReference>
<dbReference type="EMBL" id="KX636165">
    <property type="protein sequence ID" value="AON96707.1"/>
    <property type="molecule type" value="Genomic_DNA"/>
</dbReference>
<dbReference type="InterPro" id="IPR013520">
    <property type="entry name" value="Ribonucl_H"/>
</dbReference>
<accession>A0A1C9EGU2</accession>
<name>A0A1C9EGU2_9CAUD</name>
<dbReference type="SMART" id="SM00479">
    <property type="entry name" value="EXOIII"/>
    <property type="match status" value="1"/>
</dbReference>
<dbReference type="InterPro" id="IPR012337">
    <property type="entry name" value="RNaseH-like_sf"/>
</dbReference>
<feature type="region of interest" description="Disordered" evidence="1">
    <location>
        <begin position="1"/>
        <end position="39"/>
    </location>
</feature>
<feature type="domain" description="Exonuclease" evidence="2">
    <location>
        <begin position="41"/>
        <end position="236"/>
    </location>
</feature>
<dbReference type="Gene3D" id="3.30.420.10">
    <property type="entry name" value="Ribonuclease H-like superfamily/Ribonuclease H"/>
    <property type="match status" value="1"/>
</dbReference>
<dbReference type="InterPro" id="IPR036397">
    <property type="entry name" value="RNaseH_sf"/>
</dbReference>
<protein>
    <submittedName>
        <fullName evidence="3">DnaQ-like DNA polymerase III subunit</fullName>
    </submittedName>
</protein>
<dbReference type="Proteomes" id="UP000203815">
    <property type="component" value="Segment"/>
</dbReference>
<organism evidence="3 4">
    <name type="scientific">Mycobacterium phage Gengar</name>
    <dbReference type="NCBI Taxonomy" id="1891963"/>
    <lineage>
        <taxon>Viruses</taxon>
        <taxon>Duplodnaviria</taxon>
        <taxon>Heunggongvirae</taxon>
        <taxon>Uroviricota</taxon>
        <taxon>Caudoviricetes</taxon>
        <taxon>Weiservirinae</taxon>
        <taxon>Kratiovirus</taxon>
        <taxon>Kratiovirus gengar</taxon>
    </lineage>
</organism>
<sequence>MKRNKEKRGAPANTFNVNMPVVDVSPPAEEPQPAEEPKRRQLIVVDLETTGLHDDAAILEVAAVNVDTGATLSFVPHVSAEALSNAQPEALKLNRYYERGVFEQALTSNQTSDKYRELRDMLRGNVFAGSNPTFDSGLLARVKVQRQMPAWTFALNPPVAVPDHYVTPFGRVWHHRLADLAVYAAGKLDIDLDDLPGLDAVAELMGVPVLVERHTAVGDAALTATLFEILRSMGAGAGWTAQGHLLADLHALRAKLWAI</sequence>
<gene>
    <name evidence="3" type="ORF">SEA_GENGAR_52</name>
</gene>
<proteinExistence type="predicted"/>
<dbReference type="GO" id="GO:0003676">
    <property type="term" value="F:nucleic acid binding"/>
    <property type="evidence" value="ECO:0007669"/>
    <property type="project" value="InterPro"/>
</dbReference>
<dbReference type="KEGG" id="vg:29060947"/>
<evidence type="ECO:0000256" key="1">
    <source>
        <dbReference type="SAM" id="MobiDB-lite"/>
    </source>
</evidence>
<dbReference type="OrthoDB" id="10878at10239"/>
<dbReference type="SUPFAM" id="SSF53098">
    <property type="entry name" value="Ribonuclease H-like"/>
    <property type="match status" value="1"/>
</dbReference>